<dbReference type="Pfam" id="PF00505">
    <property type="entry name" value="HMG_box"/>
    <property type="match status" value="1"/>
</dbReference>
<dbReference type="SMART" id="SM00398">
    <property type="entry name" value="HMG"/>
    <property type="match status" value="1"/>
</dbReference>
<reference evidence="5" key="1">
    <citation type="journal article" date="2021" name="Sci. Rep.">
        <title>Diploid genomic architecture of Nitzschia inconspicua, an elite biomass production diatom.</title>
        <authorList>
            <person name="Oliver A."/>
            <person name="Podell S."/>
            <person name="Pinowska A."/>
            <person name="Traller J.C."/>
            <person name="Smith S.R."/>
            <person name="McClure R."/>
            <person name="Beliaev A."/>
            <person name="Bohutskyi P."/>
            <person name="Hill E.A."/>
            <person name="Rabines A."/>
            <person name="Zheng H."/>
            <person name="Allen L.Z."/>
            <person name="Kuo A."/>
            <person name="Grigoriev I.V."/>
            <person name="Allen A.E."/>
            <person name="Hazlebeck D."/>
            <person name="Allen E.E."/>
        </authorList>
    </citation>
    <scope>NUCLEOTIDE SEQUENCE</scope>
    <source>
        <strain evidence="5">Hildebrandi</strain>
    </source>
</reference>
<dbReference type="GO" id="GO:0003677">
    <property type="term" value="F:DNA binding"/>
    <property type="evidence" value="ECO:0007669"/>
    <property type="project" value="UniProtKB-UniRule"/>
</dbReference>
<keyword evidence="6" id="KW-1185">Reference proteome</keyword>
<keyword evidence="2" id="KW-0539">Nucleus</keyword>
<dbReference type="OrthoDB" id="1919336at2759"/>
<comment type="caution">
    <text evidence="5">The sequence shown here is derived from an EMBL/GenBank/DDBJ whole genome shotgun (WGS) entry which is preliminary data.</text>
</comment>
<dbReference type="InterPro" id="IPR009071">
    <property type="entry name" value="HMG_box_dom"/>
</dbReference>
<evidence type="ECO:0000256" key="1">
    <source>
        <dbReference type="ARBA" id="ARBA00023125"/>
    </source>
</evidence>
<feature type="region of interest" description="Disordered" evidence="3">
    <location>
        <begin position="1"/>
        <end position="39"/>
    </location>
</feature>
<dbReference type="PANTHER" id="PTHR48112:SF15">
    <property type="entry name" value="HMG BOX DOMAIN-CONTAINING PROTEIN"/>
    <property type="match status" value="1"/>
</dbReference>
<dbReference type="InterPro" id="IPR050342">
    <property type="entry name" value="HMGB"/>
</dbReference>
<keyword evidence="1 2" id="KW-0238">DNA-binding</keyword>
<gene>
    <name evidence="5" type="ORF">IV203_035300</name>
</gene>
<evidence type="ECO:0000259" key="4">
    <source>
        <dbReference type="PROSITE" id="PS50118"/>
    </source>
</evidence>
<feature type="compositionally biased region" description="Basic residues" evidence="3">
    <location>
        <begin position="26"/>
        <end position="39"/>
    </location>
</feature>
<dbReference type="Proteomes" id="UP000693970">
    <property type="component" value="Unassembled WGS sequence"/>
</dbReference>
<accession>A0A9K3LFZ0</accession>
<dbReference type="GO" id="GO:0005634">
    <property type="term" value="C:nucleus"/>
    <property type="evidence" value="ECO:0007669"/>
    <property type="project" value="UniProtKB-UniRule"/>
</dbReference>
<dbReference type="PROSITE" id="PS50118">
    <property type="entry name" value="HMG_BOX_2"/>
    <property type="match status" value="1"/>
</dbReference>
<feature type="domain" description="HMG box" evidence="4">
    <location>
        <begin position="40"/>
        <end position="104"/>
    </location>
</feature>
<organism evidence="5 6">
    <name type="scientific">Nitzschia inconspicua</name>
    <dbReference type="NCBI Taxonomy" id="303405"/>
    <lineage>
        <taxon>Eukaryota</taxon>
        <taxon>Sar</taxon>
        <taxon>Stramenopiles</taxon>
        <taxon>Ochrophyta</taxon>
        <taxon>Bacillariophyta</taxon>
        <taxon>Bacillariophyceae</taxon>
        <taxon>Bacillariophycidae</taxon>
        <taxon>Bacillariales</taxon>
        <taxon>Bacillariaceae</taxon>
        <taxon>Nitzschia</taxon>
    </lineage>
</organism>
<protein>
    <submittedName>
        <fullName evidence="5">HMG high mobility group box-containing protein</fullName>
    </submittedName>
</protein>
<feature type="DNA-binding region" description="HMG box" evidence="2">
    <location>
        <begin position="40"/>
        <end position="104"/>
    </location>
</feature>
<dbReference type="AlphaFoldDB" id="A0A9K3LFZ0"/>
<dbReference type="EMBL" id="JAGRRH010000013">
    <property type="protein sequence ID" value="KAG7360201.1"/>
    <property type="molecule type" value="Genomic_DNA"/>
</dbReference>
<dbReference type="PANTHER" id="PTHR48112">
    <property type="entry name" value="HIGH MOBILITY GROUP PROTEIN DSP1"/>
    <property type="match status" value="1"/>
</dbReference>
<reference evidence="5" key="2">
    <citation type="submission" date="2021-04" db="EMBL/GenBank/DDBJ databases">
        <authorList>
            <person name="Podell S."/>
        </authorList>
    </citation>
    <scope>NUCLEOTIDE SEQUENCE</scope>
    <source>
        <strain evidence="5">Hildebrandi</strain>
    </source>
</reference>
<feature type="compositionally biased region" description="Basic and acidic residues" evidence="3">
    <location>
        <begin position="1"/>
        <end position="19"/>
    </location>
</feature>
<proteinExistence type="predicted"/>
<evidence type="ECO:0000256" key="2">
    <source>
        <dbReference type="PROSITE-ProRule" id="PRU00267"/>
    </source>
</evidence>
<name>A0A9K3LFZ0_9STRA</name>
<evidence type="ECO:0000313" key="6">
    <source>
        <dbReference type="Proteomes" id="UP000693970"/>
    </source>
</evidence>
<sequence>MDGRTMDGINRHGKSDEKIPAAAGKVPRKKGRKVKPKGFPKRPLSAYNWFFKEERKKVLNLDFQSMGRVISARWRNTTPEQRKQFEELAKVDTERYKKEVQIYEEEQVLKAKKERELAERKHISEEKGSYSTGFEDPALFDNSAASLLAAATFRNAKEKNRPDSPWRMSQRFASFPASMEPSVTDIEIERRRQLNQMLLANGIRSMQNQAPTNQAPLGTVAHSQANFFAEQANNAILLEQLRQRAELALAAVLSQQRGNSGFNGGSFE</sequence>
<evidence type="ECO:0000313" key="5">
    <source>
        <dbReference type="EMBL" id="KAG7360201.1"/>
    </source>
</evidence>
<evidence type="ECO:0000256" key="3">
    <source>
        <dbReference type="SAM" id="MobiDB-lite"/>
    </source>
</evidence>